<dbReference type="PANTHER" id="PTHR31585:SF5">
    <property type="entry name" value="RNA-BINDING S4 DOMAIN-CONTAINING PROTEIN"/>
    <property type="match status" value="1"/>
</dbReference>
<evidence type="ECO:0000256" key="7">
    <source>
        <dbReference type="SAM" id="Phobius"/>
    </source>
</evidence>
<keyword evidence="9" id="KW-1185">Reference proteome</keyword>
<evidence type="ECO:0000313" key="9">
    <source>
        <dbReference type="Proteomes" id="UP001209570"/>
    </source>
</evidence>
<dbReference type="InterPro" id="IPR039309">
    <property type="entry name" value="BT1"/>
</dbReference>
<reference evidence="8" key="1">
    <citation type="submission" date="2021-12" db="EMBL/GenBank/DDBJ databases">
        <title>Prjna785345.</title>
        <authorList>
            <person name="Rujirawat T."/>
            <person name="Krajaejun T."/>
        </authorList>
    </citation>
    <scope>NUCLEOTIDE SEQUENCE</scope>
    <source>
        <strain evidence="8">Pi057C3</strain>
    </source>
</reference>
<feature type="transmembrane region" description="Helical" evidence="7">
    <location>
        <begin position="103"/>
        <end position="121"/>
    </location>
</feature>
<feature type="transmembrane region" description="Helical" evidence="7">
    <location>
        <begin position="62"/>
        <end position="83"/>
    </location>
</feature>
<dbReference type="SUPFAM" id="SSF103473">
    <property type="entry name" value="MFS general substrate transporter"/>
    <property type="match status" value="1"/>
</dbReference>
<evidence type="ECO:0000256" key="6">
    <source>
        <dbReference type="ARBA" id="ARBA00023136"/>
    </source>
</evidence>
<feature type="transmembrane region" description="Helical" evidence="7">
    <location>
        <begin position="182"/>
        <end position="204"/>
    </location>
</feature>
<proteinExistence type="inferred from homology"/>
<organism evidence="8 9">
    <name type="scientific">Pythium insidiosum</name>
    <name type="common">Pythiosis disease agent</name>
    <dbReference type="NCBI Taxonomy" id="114742"/>
    <lineage>
        <taxon>Eukaryota</taxon>
        <taxon>Sar</taxon>
        <taxon>Stramenopiles</taxon>
        <taxon>Oomycota</taxon>
        <taxon>Peronosporomycetes</taxon>
        <taxon>Pythiales</taxon>
        <taxon>Pythiaceae</taxon>
        <taxon>Pythium</taxon>
    </lineage>
</organism>
<protein>
    <recommendedName>
        <fullName evidence="10">Folate-Biopterin Transporter (FBT) family</fullName>
    </recommendedName>
</protein>
<evidence type="ECO:0000313" key="8">
    <source>
        <dbReference type="EMBL" id="KAJ0390685.1"/>
    </source>
</evidence>
<keyword evidence="5 7" id="KW-1133">Transmembrane helix</keyword>
<name>A0AAD5LRM2_PYTIN</name>
<feature type="transmembrane region" description="Helical" evidence="7">
    <location>
        <begin position="370"/>
        <end position="393"/>
    </location>
</feature>
<dbReference type="Pfam" id="PF03092">
    <property type="entry name" value="BT1"/>
    <property type="match status" value="1"/>
</dbReference>
<keyword evidence="6 7" id="KW-0472">Membrane</keyword>
<dbReference type="AlphaFoldDB" id="A0AAD5LRM2"/>
<dbReference type="EMBL" id="JAKCXM010001763">
    <property type="protein sequence ID" value="KAJ0390685.1"/>
    <property type="molecule type" value="Genomic_DNA"/>
</dbReference>
<comment type="caution">
    <text evidence="8">The sequence shown here is derived from an EMBL/GenBank/DDBJ whole genome shotgun (WGS) entry which is preliminary data.</text>
</comment>
<evidence type="ECO:0000256" key="3">
    <source>
        <dbReference type="ARBA" id="ARBA00022448"/>
    </source>
</evidence>
<feature type="transmembrane region" description="Helical" evidence="7">
    <location>
        <begin position="224"/>
        <end position="242"/>
    </location>
</feature>
<sequence>MTMTSEMRAEKRDLGERVSYISSANPNKDGDYNAVKTPDIEGGALRPGGAPKIWSRECFGLLAQYCAIGLVYGTLPGTVYPFLTVYLNMEGTQTTSADVLLTMPWSFKFLFGIITDCFPIMGFRRRPYMIIGWVMCLTCLVTLASMDPGPSYWKKPEYMRLKAEKITPDMVNESAKDQGGKFIILMMFAAFGYIQAAVASDAVVCEFAQREPEAVRGTTQTAIYTARTIFVILSKVLSGFFFNGKEYGGKFDFTLSFQQLMMVLAIAVVPIIPITWFVIPEERHPGHKFKQYMSDFWELLHTQAMYQVIAYKFFANVFDGFGWVAARPVANLWIHVSNFNAKLSGIIGNGIFAATLWATGKYGLHWNWRYMSAITMLTIIAVDSVVTMLGVWGVVRNEWFWLGVPIVTEVPGGINFIIGTYVVVELAGMGNEGVVYGLITTVNNLASPFASTLTKNVNS</sequence>
<evidence type="ECO:0000256" key="1">
    <source>
        <dbReference type="ARBA" id="ARBA00004141"/>
    </source>
</evidence>
<feature type="transmembrane region" description="Helical" evidence="7">
    <location>
        <begin position="262"/>
        <end position="279"/>
    </location>
</feature>
<evidence type="ECO:0008006" key="10">
    <source>
        <dbReference type="Google" id="ProtNLM"/>
    </source>
</evidence>
<accession>A0AAD5LRM2</accession>
<comment type="subcellular location">
    <subcellularLocation>
        <location evidence="1">Membrane</location>
        <topology evidence="1">Multi-pass membrane protein</topology>
    </subcellularLocation>
</comment>
<gene>
    <name evidence="8" type="ORF">P43SY_010231</name>
</gene>
<dbReference type="Proteomes" id="UP001209570">
    <property type="component" value="Unassembled WGS sequence"/>
</dbReference>
<keyword evidence="4 7" id="KW-0812">Transmembrane</keyword>
<dbReference type="GO" id="GO:0016020">
    <property type="term" value="C:membrane"/>
    <property type="evidence" value="ECO:0007669"/>
    <property type="project" value="UniProtKB-SubCell"/>
</dbReference>
<comment type="similarity">
    <text evidence="2">Belongs to the major facilitator superfamily. Folate-biopterin transporter (TC 2.A.71) family.</text>
</comment>
<feature type="transmembrane region" description="Helical" evidence="7">
    <location>
        <begin position="399"/>
        <end position="424"/>
    </location>
</feature>
<evidence type="ECO:0000256" key="5">
    <source>
        <dbReference type="ARBA" id="ARBA00022989"/>
    </source>
</evidence>
<dbReference type="InterPro" id="IPR036259">
    <property type="entry name" value="MFS_trans_sf"/>
</dbReference>
<evidence type="ECO:0000256" key="2">
    <source>
        <dbReference type="ARBA" id="ARBA00007015"/>
    </source>
</evidence>
<dbReference type="PANTHER" id="PTHR31585">
    <property type="entry name" value="FOLATE-BIOPTERIN TRANSPORTER 1, CHLOROPLASTIC"/>
    <property type="match status" value="1"/>
</dbReference>
<keyword evidence="3" id="KW-0813">Transport</keyword>
<feature type="transmembrane region" description="Helical" evidence="7">
    <location>
        <begin position="128"/>
        <end position="146"/>
    </location>
</feature>
<evidence type="ECO:0000256" key="4">
    <source>
        <dbReference type="ARBA" id="ARBA00022692"/>
    </source>
</evidence>